<dbReference type="AlphaFoldDB" id="A0A0H3K4M7"/>
<evidence type="ECO:0000313" key="2">
    <source>
        <dbReference type="EMBL" id="BAD80358.1"/>
    </source>
</evidence>
<dbReference type="EMBL" id="AP008231">
    <property type="protein sequence ID" value="BAD80358.1"/>
    <property type="molecule type" value="Genomic_DNA"/>
</dbReference>
<evidence type="ECO:0000313" key="3">
    <source>
        <dbReference type="Proteomes" id="UP000001175"/>
    </source>
</evidence>
<dbReference type="eggNOG" id="COG1923">
    <property type="taxonomic scope" value="Bacteria"/>
</dbReference>
<sequence>MALDLLQSLQRWGQGAKLRSLALPTISVALLDTSLPSVRLLQQYIREQVFLEVKLNSGDIWQARLLWQDPDCLCLKTPQEETVILWRAALVSLRPLL</sequence>
<organism evidence="2 3">
    <name type="scientific">Synechococcus sp. (strain ATCC 27144 / PCC 6301 / SAUG 1402/1)</name>
    <name type="common">Anacystis nidulans</name>
    <dbReference type="NCBI Taxonomy" id="269084"/>
    <lineage>
        <taxon>Bacteria</taxon>
        <taxon>Bacillati</taxon>
        <taxon>Cyanobacteriota</taxon>
        <taxon>Cyanophyceae</taxon>
        <taxon>Synechococcales</taxon>
        <taxon>Synechococcaceae</taxon>
        <taxon>Synechococcus</taxon>
    </lineage>
</organism>
<gene>
    <name evidence="2" type="ordered locus">syc2168_d</name>
</gene>
<dbReference type="Gene3D" id="2.30.30.100">
    <property type="match status" value="1"/>
</dbReference>
<proteinExistence type="predicted"/>
<dbReference type="KEGG" id="syc:syc2168_d"/>
<dbReference type="SUPFAM" id="SSF50182">
    <property type="entry name" value="Sm-like ribonucleoproteins"/>
    <property type="match status" value="1"/>
</dbReference>
<dbReference type="Proteomes" id="UP000001175">
    <property type="component" value="Chromosome"/>
</dbReference>
<dbReference type="NCBIfam" id="NF047718">
    <property type="entry name" value="Hfq_rel_Cyano"/>
    <property type="match status" value="1"/>
</dbReference>
<dbReference type="InterPro" id="IPR010920">
    <property type="entry name" value="LSM_dom_sf"/>
</dbReference>
<dbReference type="Pfam" id="PF21979">
    <property type="entry name" value="Hfq_1"/>
    <property type="match status" value="1"/>
</dbReference>
<evidence type="ECO:0000259" key="1">
    <source>
        <dbReference type="Pfam" id="PF21979"/>
    </source>
</evidence>
<accession>A0A0H3K4M7</accession>
<dbReference type="InterPro" id="IPR053840">
    <property type="entry name" value="Hfq_1"/>
</dbReference>
<feature type="domain" description="Hfq-related" evidence="1">
    <location>
        <begin position="35"/>
        <end position="95"/>
    </location>
</feature>
<reference evidence="2 3" key="1">
    <citation type="journal article" date="2007" name="Photosyn. Res.">
        <title>Complete nucleotide sequence of the freshwater unicellular cyanobacterium Synechococcus elongatus PCC 6301 chromosome: gene content and organization.</title>
        <authorList>
            <person name="Sugita C."/>
            <person name="Ogata K."/>
            <person name="Shikata M."/>
            <person name="Jikuya H."/>
            <person name="Takano J."/>
            <person name="Furumichi M."/>
            <person name="Kanehisa M."/>
            <person name="Omata T."/>
            <person name="Sugiura M."/>
            <person name="Sugita M."/>
        </authorList>
    </citation>
    <scope>NUCLEOTIDE SEQUENCE [LARGE SCALE GENOMIC DNA]</scope>
    <source>
        <strain evidence="3">ATCC 27144 / PCC 6301 / SAUG 1402/1</strain>
    </source>
</reference>
<name>A0A0H3K4M7_SYNP6</name>
<protein>
    <recommendedName>
        <fullName evidence="1">Hfq-related domain-containing protein</fullName>
    </recommendedName>
</protein>